<organism evidence="2">
    <name type="scientific">Flavobacterium columnare</name>
    <dbReference type="NCBI Taxonomy" id="996"/>
    <lineage>
        <taxon>Bacteria</taxon>
        <taxon>Pseudomonadati</taxon>
        <taxon>Bacteroidota</taxon>
        <taxon>Flavobacteriia</taxon>
        <taxon>Flavobacteriales</taxon>
        <taxon>Flavobacteriaceae</taxon>
        <taxon>Flavobacterium</taxon>
    </lineage>
</organism>
<dbReference type="EMBL" id="RWGX01000006">
    <property type="protein sequence ID" value="RVU86723.1"/>
    <property type="molecule type" value="Genomic_DNA"/>
</dbReference>
<reference evidence="2" key="1">
    <citation type="submission" date="2018-12" db="EMBL/GenBank/DDBJ databases">
        <title>Draft genome sequence of Flaovobacterium columnare BGFS27 isolated from channel catfish in Alabama.</title>
        <authorList>
            <person name="Cai W."/>
            <person name="Arias C."/>
        </authorList>
    </citation>
    <scope>NUCLEOTIDE SEQUENCE [LARGE SCALE GENOMIC DNA]</scope>
    <source>
        <strain evidence="2">BGFS27</strain>
    </source>
</reference>
<dbReference type="AlphaFoldDB" id="A0AA94JND5"/>
<gene>
    <name evidence="2" type="ORF">EJB19_14240</name>
</gene>
<evidence type="ECO:0000256" key="1">
    <source>
        <dbReference type="SAM" id="MobiDB-lite"/>
    </source>
</evidence>
<dbReference type="RefSeq" id="WP_127822437.1">
    <property type="nucleotide sequence ID" value="NZ_RWGX02000014.1"/>
</dbReference>
<accession>A0AA94JND5</accession>
<feature type="region of interest" description="Disordered" evidence="1">
    <location>
        <begin position="61"/>
        <end position="80"/>
    </location>
</feature>
<evidence type="ECO:0000313" key="2">
    <source>
        <dbReference type="EMBL" id="RVU86723.1"/>
    </source>
</evidence>
<comment type="caution">
    <text evidence="2">The sequence shown here is derived from an EMBL/GenBank/DDBJ whole genome shotgun (WGS) entry which is preliminary data.</text>
</comment>
<protein>
    <submittedName>
        <fullName evidence="2">Uncharacterized protein</fullName>
    </submittedName>
</protein>
<sequence length="80" mass="8499">MPLNQPRLKQKIKAAFQAEQTEQSDYNASLERITDKLATAIIEEILELTVTIGAGIPVSTTGSATAQTGATTQPKVATLN</sequence>
<name>A0AA94JND5_9FLAO</name>
<feature type="compositionally biased region" description="Low complexity" evidence="1">
    <location>
        <begin position="61"/>
        <end position="73"/>
    </location>
</feature>
<proteinExistence type="predicted"/>